<proteinExistence type="predicted"/>
<accession>A0A3N1KW33</accession>
<protein>
    <submittedName>
        <fullName evidence="1">Uncharacterized protein</fullName>
    </submittedName>
</protein>
<dbReference type="Gene3D" id="6.20.450.20">
    <property type="match status" value="1"/>
</dbReference>
<sequence length="91" mass="10446">MKEAVFTMKLEPALRDEFMAEAKAVDRPASQIMRDLMRDFIQERQQAREYDEFVRCKVAIALASMEDSGGIPHEEIEAEAAAWRAEVLNEN</sequence>
<dbReference type="AlphaFoldDB" id="A0A3N1KW33"/>
<dbReference type="EMBL" id="RJKX01000015">
    <property type="protein sequence ID" value="ROP84154.1"/>
    <property type="molecule type" value="Genomic_DNA"/>
</dbReference>
<reference evidence="1 2" key="1">
    <citation type="submission" date="2018-11" db="EMBL/GenBank/DDBJ databases">
        <title>Genomic Encyclopedia of Type Strains, Phase IV (KMG-IV): sequencing the most valuable type-strain genomes for metagenomic binning, comparative biology and taxonomic classification.</title>
        <authorList>
            <person name="Goeker M."/>
        </authorList>
    </citation>
    <scope>NUCLEOTIDE SEQUENCE [LARGE SCALE GENOMIC DNA]</scope>
    <source>
        <strain evidence="1 2">DSM 5900</strain>
    </source>
</reference>
<name>A0A3N1KW33_9PROT</name>
<evidence type="ECO:0000313" key="2">
    <source>
        <dbReference type="Proteomes" id="UP000278222"/>
    </source>
</evidence>
<evidence type="ECO:0000313" key="1">
    <source>
        <dbReference type="EMBL" id="ROP84154.1"/>
    </source>
</evidence>
<gene>
    <name evidence="1" type="ORF">EDC65_3502</name>
</gene>
<comment type="caution">
    <text evidence="1">The sequence shown here is derived from an EMBL/GenBank/DDBJ whole genome shotgun (WGS) entry which is preliminary data.</text>
</comment>
<dbReference type="Proteomes" id="UP000278222">
    <property type="component" value="Unassembled WGS sequence"/>
</dbReference>
<keyword evidence="2" id="KW-1185">Reference proteome</keyword>
<dbReference type="RefSeq" id="WP_245978391.1">
    <property type="nucleotide sequence ID" value="NZ_AP019700.1"/>
</dbReference>
<organism evidence="1 2">
    <name type="scientific">Stella humosa</name>
    <dbReference type="NCBI Taxonomy" id="94"/>
    <lineage>
        <taxon>Bacteria</taxon>
        <taxon>Pseudomonadati</taxon>
        <taxon>Pseudomonadota</taxon>
        <taxon>Alphaproteobacteria</taxon>
        <taxon>Rhodospirillales</taxon>
        <taxon>Stellaceae</taxon>
        <taxon>Stella</taxon>
    </lineage>
</organism>